<dbReference type="RefSeq" id="WP_345206614.1">
    <property type="nucleotide sequence ID" value="NZ_BAABHX010000006.1"/>
</dbReference>
<evidence type="ECO:0000256" key="1">
    <source>
        <dbReference type="SAM" id="MobiDB-lite"/>
    </source>
</evidence>
<accession>A0ABP9MJV9</accession>
<evidence type="ECO:0000313" key="2">
    <source>
        <dbReference type="EMBL" id="GAA5097756.1"/>
    </source>
</evidence>
<sequence>MKQLIIIFLCISTSLFSQEIEGISIFKLGKFKESQVDSLAQVYTTTIFNCDNYECDDPIRSKLTIKKLLPNQSETYKSPSRSSYSPNISVYSFMNYKLNEKYNIEKIVLSFYKSILYSIDIISPEKLLIDDLELKYGDGELSKRESKDRCYISGESFELPSTIYTKNWKNTNQNLSMMYMLMSGYSSSCEKRILSSLHLMDKNIYMTADQESNNARNNFKSSMNKMKKENLKDL</sequence>
<name>A0ABP9MJV9_9FLAO</name>
<dbReference type="Proteomes" id="UP001500353">
    <property type="component" value="Unassembled WGS sequence"/>
</dbReference>
<reference evidence="3" key="1">
    <citation type="journal article" date="2019" name="Int. J. Syst. Evol. Microbiol.">
        <title>The Global Catalogue of Microorganisms (GCM) 10K type strain sequencing project: providing services to taxonomists for standard genome sequencing and annotation.</title>
        <authorList>
            <consortium name="The Broad Institute Genomics Platform"/>
            <consortium name="The Broad Institute Genome Sequencing Center for Infectious Disease"/>
            <person name="Wu L."/>
            <person name="Ma J."/>
        </authorList>
    </citation>
    <scope>NUCLEOTIDE SEQUENCE [LARGE SCALE GENOMIC DNA]</scope>
    <source>
        <strain evidence="3">JCM 18019</strain>
    </source>
</reference>
<feature type="region of interest" description="Disordered" evidence="1">
    <location>
        <begin position="215"/>
        <end position="234"/>
    </location>
</feature>
<evidence type="ECO:0000313" key="3">
    <source>
        <dbReference type="Proteomes" id="UP001500353"/>
    </source>
</evidence>
<proteinExistence type="predicted"/>
<gene>
    <name evidence="2" type="ORF">GCM10023210_33110</name>
</gene>
<organism evidence="2 3">
    <name type="scientific">Chryseobacterium ginsengisoli</name>
    <dbReference type="NCBI Taxonomy" id="363853"/>
    <lineage>
        <taxon>Bacteria</taxon>
        <taxon>Pseudomonadati</taxon>
        <taxon>Bacteroidota</taxon>
        <taxon>Flavobacteriia</taxon>
        <taxon>Flavobacteriales</taxon>
        <taxon>Weeksellaceae</taxon>
        <taxon>Chryseobacterium group</taxon>
        <taxon>Chryseobacterium</taxon>
    </lineage>
</organism>
<protein>
    <submittedName>
        <fullName evidence="2">Uncharacterized protein</fullName>
    </submittedName>
</protein>
<keyword evidence="3" id="KW-1185">Reference proteome</keyword>
<comment type="caution">
    <text evidence="2">The sequence shown here is derived from an EMBL/GenBank/DDBJ whole genome shotgun (WGS) entry which is preliminary data.</text>
</comment>
<dbReference type="EMBL" id="BAABHX010000006">
    <property type="protein sequence ID" value="GAA5097756.1"/>
    <property type="molecule type" value="Genomic_DNA"/>
</dbReference>